<gene>
    <name evidence="1" type="ORF">JZO67_000542</name>
</gene>
<name>A0ABV0EM21_9ENTE</name>
<evidence type="ECO:0000313" key="2">
    <source>
        <dbReference type="Proteomes" id="UP000664357"/>
    </source>
</evidence>
<reference evidence="1 2" key="2">
    <citation type="submission" date="2024-02" db="EMBL/GenBank/DDBJ databases">
        <title>The Genome Sequence of Enterococcus sp. DIV0159.</title>
        <authorList>
            <person name="Earl A."/>
            <person name="Manson A."/>
            <person name="Gilmore M."/>
            <person name="Sanders J."/>
            <person name="Shea T."/>
            <person name="Howe W."/>
            <person name="Livny J."/>
            <person name="Cuomo C."/>
            <person name="Neafsey D."/>
            <person name="Birren B."/>
        </authorList>
    </citation>
    <scope>NUCLEOTIDE SEQUENCE [LARGE SCALE GENOMIC DNA]</scope>
    <source>
        <strain evidence="1 2">665A</strain>
    </source>
</reference>
<organism evidence="1 2">
    <name type="scientific">Candidatus Enterococcus ferrettii</name>
    <dbReference type="NCBI Taxonomy" id="2815324"/>
    <lineage>
        <taxon>Bacteria</taxon>
        <taxon>Bacillati</taxon>
        <taxon>Bacillota</taxon>
        <taxon>Bacilli</taxon>
        <taxon>Lactobacillales</taxon>
        <taxon>Enterococcaceae</taxon>
        <taxon>Enterococcus</taxon>
    </lineage>
</organism>
<protein>
    <recommendedName>
        <fullName evidence="3">Phage protein</fullName>
    </recommendedName>
</protein>
<dbReference type="EMBL" id="JAFREL020000001">
    <property type="protein sequence ID" value="MEO1768603.1"/>
    <property type="molecule type" value="Genomic_DNA"/>
</dbReference>
<evidence type="ECO:0000313" key="1">
    <source>
        <dbReference type="EMBL" id="MEO1768603.1"/>
    </source>
</evidence>
<evidence type="ECO:0008006" key="3">
    <source>
        <dbReference type="Google" id="ProtNLM"/>
    </source>
</evidence>
<proteinExistence type="predicted"/>
<dbReference type="RefSeq" id="WP_207701556.1">
    <property type="nucleotide sequence ID" value="NZ_JAFREL020000001.1"/>
</dbReference>
<keyword evidence="2" id="KW-1185">Reference proteome</keyword>
<accession>A0ABV0EM21</accession>
<comment type="caution">
    <text evidence="1">The sequence shown here is derived from an EMBL/GenBank/DDBJ whole genome shotgun (WGS) entry which is preliminary data.</text>
</comment>
<reference evidence="1 2" key="1">
    <citation type="submission" date="2021-03" db="EMBL/GenBank/DDBJ databases">
        <authorList>
            <person name="Gilmore M.S."/>
            <person name="Schwartzman J."/>
            <person name="Van Tyne D."/>
            <person name="Martin M."/>
            <person name="Earl A.M."/>
            <person name="Manson A.L."/>
            <person name="Straub T."/>
            <person name="Salamzade R."/>
            <person name="Saavedra J."/>
            <person name="Lebreton F."/>
            <person name="Prichula J."/>
            <person name="Schaufler K."/>
            <person name="Gaca A."/>
            <person name="Sgardioli B."/>
            <person name="Wagenaar J."/>
            <person name="Strong T."/>
        </authorList>
    </citation>
    <scope>NUCLEOTIDE SEQUENCE [LARGE SCALE GENOMIC DNA]</scope>
    <source>
        <strain evidence="1 2">665A</strain>
    </source>
</reference>
<dbReference type="Proteomes" id="UP000664357">
    <property type="component" value="Unassembled WGS sequence"/>
</dbReference>
<sequence length="94" mass="10687">MKYYDITFHQSNGHSIVKRAVPSDKKGFEVWQDAVVSYDEKELHILVNDGTYVALNRAFLVSTTAEEVSDPVDKEIKQHGELRDVINTLSNMGF</sequence>